<keyword evidence="1" id="KW-0812">Transmembrane</keyword>
<protein>
    <submittedName>
        <fullName evidence="2">Uncharacterized protein</fullName>
    </submittedName>
</protein>
<dbReference type="AlphaFoldDB" id="A0A9D1T684"/>
<organism evidence="2 3">
    <name type="scientific">Candidatus Pullilachnospira stercoravium</name>
    <dbReference type="NCBI Taxonomy" id="2840913"/>
    <lineage>
        <taxon>Bacteria</taxon>
        <taxon>Bacillati</taxon>
        <taxon>Bacillota</taxon>
        <taxon>Clostridia</taxon>
        <taxon>Lachnospirales</taxon>
        <taxon>Lachnospiraceae</taxon>
        <taxon>Lachnospiraceae incertae sedis</taxon>
        <taxon>Candidatus Pullilachnospira</taxon>
    </lineage>
</organism>
<gene>
    <name evidence="2" type="ORF">IAA63_05515</name>
</gene>
<evidence type="ECO:0000313" key="3">
    <source>
        <dbReference type="Proteomes" id="UP000886723"/>
    </source>
</evidence>
<feature type="transmembrane region" description="Helical" evidence="1">
    <location>
        <begin position="87"/>
        <end position="108"/>
    </location>
</feature>
<sequence>MKKNKFENLIARKRKTNGIFIVSIILLLLLILYDRFVLTPVRQTDFQVSPVTVFCGYVGKPLFWLLIGIVVSSLIPWNRQRKRLLKILPICGSIIIIIYAGMVIFHIFLDGNYMPDIFRQILSDLLDIPVLFLIPGILMGIYTANLK</sequence>
<feature type="transmembrane region" description="Helical" evidence="1">
    <location>
        <begin position="20"/>
        <end position="38"/>
    </location>
</feature>
<accession>A0A9D1T684</accession>
<reference evidence="2" key="2">
    <citation type="journal article" date="2021" name="PeerJ">
        <title>Extensive microbial diversity within the chicken gut microbiome revealed by metagenomics and culture.</title>
        <authorList>
            <person name="Gilroy R."/>
            <person name="Ravi A."/>
            <person name="Getino M."/>
            <person name="Pursley I."/>
            <person name="Horton D.L."/>
            <person name="Alikhan N.F."/>
            <person name="Baker D."/>
            <person name="Gharbi K."/>
            <person name="Hall N."/>
            <person name="Watson M."/>
            <person name="Adriaenssens E.M."/>
            <person name="Foster-Nyarko E."/>
            <person name="Jarju S."/>
            <person name="Secka A."/>
            <person name="Antonio M."/>
            <person name="Oren A."/>
            <person name="Chaudhuri R.R."/>
            <person name="La Ragione R."/>
            <person name="Hildebrand F."/>
            <person name="Pallen M.J."/>
        </authorList>
    </citation>
    <scope>NUCLEOTIDE SEQUENCE</scope>
    <source>
        <strain evidence="2">ChiBcec2-4451</strain>
    </source>
</reference>
<keyword evidence="1" id="KW-0472">Membrane</keyword>
<proteinExistence type="predicted"/>
<keyword evidence="1" id="KW-1133">Transmembrane helix</keyword>
<name>A0A9D1T684_9FIRM</name>
<feature type="transmembrane region" description="Helical" evidence="1">
    <location>
        <begin position="128"/>
        <end position="146"/>
    </location>
</feature>
<dbReference type="Proteomes" id="UP000886723">
    <property type="component" value="Unassembled WGS sequence"/>
</dbReference>
<comment type="caution">
    <text evidence="2">The sequence shown here is derived from an EMBL/GenBank/DDBJ whole genome shotgun (WGS) entry which is preliminary data.</text>
</comment>
<evidence type="ECO:0000313" key="2">
    <source>
        <dbReference type="EMBL" id="HIV12584.1"/>
    </source>
</evidence>
<feature type="transmembrane region" description="Helical" evidence="1">
    <location>
        <begin position="58"/>
        <end position="75"/>
    </location>
</feature>
<reference evidence="2" key="1">
    <citation type="submission" date="2020-10" db="EMBL/GenBank/DDBJ databases">
        <authorList>
            <person name="Gilroy R."/>
        </authorList>
    </citation>
    <scope>NUCLEOTIDE SEQUENCE</scope>
    <source>
        <strain evidence="2">ChiBcec2-4451</strain>
    </source>
</reference>
<dbReference type="EMBL" id="DVON01000117">
    <property type="protein sequence ID" value="HIV12584.1"/>
    <property type="molecule type" value="Genomic_DNA"/>
</dbReference>
<evidence type="ECO:0000256" key="1">
    <source>
        <dbReference type="SAM" id="Phobius"/>
    </source>
</evidence>